<evidence type="ECO:0000313" key="10">
    <source>
        <dbReference type="EMBL" id="ADG92174.1"/>
    </source>
</evidence>
<keyword evidence="5" id="KW-0408">Iron</keyword>
<dbReference type="OrthoDB" id="9767869at2"/>
<comment type="cofactor">
    <cofactor evidence="8">
        <name>[2Fe-2S] cluster</name>
        <dbReference type="ChEBI" id="CHEBI:190135"/>
    </cofactor>
</comment>
<dbReference type="RefSeq" id="WP_013134319.1">
    <property type="nucleotide sequence ID" value="NC_014166.1"/>
</dbReference>
<dbReference type="InterPro" id="IPR036922">
    <property type="entry name" value="Rieske_2Fe-2S_sf"/>
</dbReference>
<dbReference type="GO" id="GO:0051537">
    <property type="term" value="F:2 iron, 2 sulfur cluster binding"/>
    <property type="evidence" value="ECO:0007669"/>
    <property type="project" value="UniProtKB-KW"/>
</dbReference>
<name>D5UZD7_ARCNC</name>
<dbReference type="AlphaFoldDB" id="D5UZD7"/>
<evidence type="ECO:0000256" key="4">
    <source>
        <dbReference type="ARBA" id="ARBA00022723"/>
    </source>
</evidence>
<evidence type="ECO:0000259" key="9">
    <source>
        <dbReference type="PROSITE" id="PS51296"/>
    </source>
</evidence>
<dbReference type="PRINTS" id="PR00162">
    <property type="entry name" value="RIESKE"/>
</dbReference>
<proteinExistence type="inferred from homology"/>
<dbReference type="InterPro" id="IPR006311">
    <property type="entry name" value="TAT_signal"/>
</dbReference>
<keyword evidence="2" id="KW-0500">Molybdenum</keyword>
<dbReference type="PROSITE" id="PS51296">
    <property type="entry name" value="RIESKE"/>
    <property type="match status" value="1"/>
</dbReference>
<dbReference type="Pfam" id="PF00355">
    <property type="entry name" value="Rieske"/>
    <property type="match status" value="1"/>
</dbReference>
<feature type="domain" description="Rieske" evidence="9">
    <location>
        <begin position="45"/>
        <end position="150"/>
    </location>
</feature>
<comment type="similarity">
    <text evidence="1">Belongs to the Rieske iron-sulfur protein family.</text>
</comment>
<dbReference type="GO" id="GO:0046872">
    <property type="term" value="F:metal ion binding"/>
    <property type="evidence" value="ECO:0007669"/>
    <property type="project" value="UniProtKB-KW"/>
</dbReference>
<dbReference type="Gene3D" id="2.102.10.10">
    <property type="entry name" value="Rieske [2Fe-2S] iron-sulphur domain"/>
    <property type="match status" value="1"/>
</dbReference>
<dbReference type="Proteomes" id="UP000000939">
    <property type="component" value="Chromosome"/>
</dbReference>
<evidence type="ECO:0000256" key="1">
    <source>
        <dbReference type="ARBA" id="ARBA00010651"/>
    </source>
</evidence>
<keyword evidence="3" id="KW-0001">2Fe-2S</keyword>
<dbReference type="InterPro" id="IPR005805">
    <property type="entry name" value="Rieske_Fe-S_prot_C"/>
</dbReference>
<dbReference type="PROSITE" id="PS51318">
    <property type="entry name" value="TAT"/>
    <property type="match status" value="1"/>
</dbReference>
<dbReference type="KEGG" id="ant:Arnit_0509"/>
<evidence type="ECO:0000256" key="2">
    <source>
        <dbReference type="ARBA" id="ARBA00022505"/>
    </source>
</evidence>
<dbReference type="PANTHER" id="PTHR10134">
    <property type="entry name" value="CYTOCHROME B-C1 COMPLEX SUBUNIT RIESKE, MITOCHONDRIAL"/>
    <property type="match status" value="1"/>
</dbReference>
<dbReference type="Pfam" id="PF10399">
    <property type="entry name" value="UCR_Fe-S_N"/>
    <property type="match status" value="1"/>
</dbReference>
<dbReference type="STRING" id="572480.Arnit_0509"/>
<keyword evidence="6" id="KW-0411">Iron-sulfur</keyword>
<keyword evidence="7" id="KW-1015">Disulfide bond</keyword>
<protein>
    <submittedName>
        <fullName evidence="10">Ubiquinol-cytochrome c reductase, iron-sulfur subunit</fullName>
    </submittedName>
</protein>
<dbReference type="SUPFAM" id="SSF50022">
    <property type="entry name" value="ISP domain"/>
    <property type="match status" value="1"/>
</dbReference>
<keyword evidence="4" id="KW-0479">Metal-binding</keyword>
<evidence type="ECO:0000256" key="6">
    <source>
        <dbReference type="ARBA" id="ARBA00023014"/>
    </source>
</evidence>
<sequence length="168" mass="18031" precursor="true">MSNETNRRDFIGYSFAAVAAVGGAAALVGMKQAWDPLPSVLAGGFTTVDLSTIKAGEPETFVWRGKPVFVLKKTSDMDQSKRDLIVGSDRFIIAIGLCTHLGCIPAWKKDVWKCACHGGEYNASAKNIFGPPPRPLDVPPFKLEGTKVVLGESSPEYKKIAAFVATEA</sequence>
<dbReference type="EMBL" id="CP001999">
    <property type="protein sequence ID" value="ADG92174.1"/>
    <property type="molecule type" value="Genomic_DNA"/>
</dbReference>
<dbReference type="GO" id="GO:0016020">
    <property type="term" value="C:membrane"/>
    <property type="evidence" value="ECO:0007669"/>
    <property type="project" value="InterPro"/>
</dbReference>
<evidence type="ECO:0000256" key="7">
    <source>
        <dbReference type="ARBA" id="ARBA00023157"/>
    </source>
</evidence>
<dbReference type="NCBIfam" id="TIGR01409">
    <property type="entry name" value="TAT_signal_seq"/>
    <property type="match status" value="1"/>
</dbReference>
<evidence type="ECO:0000313" key="11">
    <source>
        <dbReference type="Proteomes" id="UP000000939"/>
    </source>
</evidence>
<evidence type="ECO:0000256" key="5">
    <source>
        <dbReference type="ARBA" id="ARBA00023004"/>
    </source>
</evidence>
<accession>D5UZD7</accession>
<dbReference type="InterPro" id="IPR019546">
    <property type="entry name" value="TAT_signal_bac_arc"/>
</dbReference>
<dbReference type="InterPro" id="IPR019470">
    <property type="entry name" value="Ubiq_cytC_Rdtase_Fe-S_su_TAT"/>
</dbReference>
<dbReference type="InterPro" id="IPR017941">
    <property type="entry name" value="Rieske_2Fe-2S"/>
</dbReference>
<evidence type="ECO:0000256" key="8">
    <source>
        <dbReference type="ARBA" id="ARBA00034078"/>
    </source>
</evidence>
<organism evidence="10 11">
    <name type="scientific">Arcobacter nitrofigilis (strain ATCC 33309 / DSM 7299 / CCUG 15893 / LMG 7604 / NCTC 12251 / CI)</name>
    <name type="common">Campylobacter nitrofigilis</name>
    <dbReference type="NCBI Taxonomy" id="572480"/>
    <lineage>
        <taxon>Bacteria</taxon>
        <taxon>Pseudomonadati</taxon>
        <taxon>Campylobacterota</taxon>
        <taxon>Epsilonproteobacteria</taxon>
        <taxon>Campylobacterales</taxon>
        <taxon>Arcobacteraceae</taxon>
        <taxon>Arcobacter</taxon>
    </lineage>
</organism>
<dbReference type="eggNOG" id="COG0723">
    <property type="taxonomic scope" value="Bacteria"/>
</dbReference>
<dbReference type="InterPro" id="IPR014349">
    <property type="entry name" value="Rieske_Fe-S_prot"/>
</dbReference>
<dbReference type="HOGENOM" id="CLU_055690_0_2_7"/>
<evidence type="ECO:0000256" key="3">
    <source>
        <dbReference type="ARBA" id="ARBA00022714"/>
    </source>
</evidence>
<dbReference type="GO" id="GO:0008121">
    <property type="term" value="F:quinol-cytochrome-c reductase activity"/>
    <property type="evidence" value="ECO:0007669"/>
    <property type="project" value="InterPro"/>
</dbReference>
<gene>
    <name evidence="10" type="ordered locus">Arnit_0509</name>
</gene>
<keyword evidence="11" id="KW-1185">Reference proteome</keyword>
<reference evidence="10 11" key="1">
    <citation type="journal article" date="2010" name="Stand. Genomic Sci.">
        <title>Complete genome sequence of Arcobacter nitrofigilis type strain (CI).</title>
        <authorList>
            <person name="Pati A."/>
            <person name="Gronow S."/>
            <person name="Lapidus A."/>
            <person name="Copeland A."/>
            <person name="Glavina Del Rio T."/>
            <person name="Nolan M."/>
            <person name="Lucas S."/>
            <person name="Tice H."/>
            <person name="Cheng J.F."/>
            <person name="Han C."/>
            <person name="Chertkov O."/>
            <person name="Bruce D."/>
            <person name="Tapia R."/>
            <person name="Goodwin L."/>
            <person name="Pitluck S."/>
            <person name="Liolios K."/>
            <person name="Ivanova N."/>
            <person name="Mavromatis K."/>
            <person name="Chen A."/>
            <person name="Palaniappan K."/>
            <person name="Land M."/>
            <person name="Hauser L."/>
            <person name="Chang Y.J."/>
            <person name="Jeffries C.D."/>
            <person name="Detter J.C."/>
            <person name="Rohde M."/>
            <person name="Goker M."/>
            <person name="Bristow J."/>
            <person name="Eisen J.A."/>
            <person name="Markowitz V."/>
            <person name="Hugenholtz P."/>
            <person name="Klenk H.P."/>
            <person name="Kyrpides N.C."/>
        </authorList>
    </citation>
    <scope>NUCLEOTIDE SEQUENCE [LARGE SCALE GENOMIC DNA]</scope>
    <source>
        <strain evidence="11">ATCC 33309 / DSM 7299 / CCUG 15893 / LMG 7604 / NCTC 12251 / CI</strain>
    </source>
</reference>